<dbReference type="EMBL" id="JACEIK010003506">
    <property type="protein sequence ID" value="MCD9641971.1"/>
    <property type="molecule type" value="Genomic_DNA"/>
</dbReference>
<dbReference type="Proteomes" id="UP000823775">
    <property type="component" value="Unassembled WGS sequence"/>
</dbReference>
<evidence type="ECO:0000313" key="2">
    <source>
        <dbReference type="Proteomes" id="UP000823775"/>
    </source>
</evidence>
<gene>
    <name evidence="1" type="ORF">HAX54_028530</name>
</gene>
<comment type="caution">
    <text evidence="1">The sequence shown here is derived from an EMBL/GenBank/DDBJ whole genome shotgun (WGS) entry which is preliminary data.</text>
</comment>
<proteinExistence type="predicted"/>
<sequence length="137" mass="14903">MDGVDVGSRAVRKTSSMSVAAPAVSVLASATLTLWSLGPNTLARLLISSTIITPMSNRNPDIWMATNTAMSSPKALSPPIENSQSLTTAYQNFLRMSIRTYGFSPWDLSSLRANYQSEPMLTMDVDYVALSFYSQTP</sequence>
<evidence type="ECO:0000313" key="1">
    <source>
        <dbReference type="EMBL" id="MCD9641971.1"/>
    </source>
</evidence>
<name>A0ABS8V6K3_DATST</name>
<organism evidence="1 2">
    <name type="scientific">Datura stramonium</name>
    <name type="common">Jimsonweed</name>
    <name type="synonym">Common thornapple</name>
    <dbReference type="NCBI Taxonomy" id="4076"/>
    <lineage>
        <taxon>Eukaryota</taxon>
        <taxon>Viridiplantae</taxon>
        <taxon>Streptophyta</taxon>
        <taxon>Embryophyta</taxon>
        <taxon>Tracheophyta</taxon>
        <taxon>Spermatophyta</taxon>
        <taxon>Magnoliopsida</taxon>
        <taxon>eudicotyledons</taxon>
        <taxon>Gunneridae</taxon>
        <taxon>Pentapetalae</taxon>
        <taxon>asterids</taxon>
        <taxon>lamiids</taxon>
        <taxon>Solanales</taxon>
        <taxon>Solanaceae</taxon>
        <taxon>Solanoideae</taxon>
        <taxon>Datureae</taxon>
        <taxon>Datura</taxon>
    </lineage>
</organism>
<accession>A0ABS8V6K3</accession>
<reference evidence="1 2" key="1">
    <citation type="journal article" date="2021" name="BMC Genomics">
        <title>Datura genome reveals duplications of psychoactive alkaloid biosynthetic genes and high mutation rate following tissue culture.</title>
        <authorList>
            <person name="Rajewski A."/>
            <person name="Carter-House D."/>
            <person name="Stajich J."/>
            <person name="Litt A."/>
        </authorList>
    </citation>
    <scope>NUCLEOTIDE SEQUENCE [LARGE SCALE GENOMIC DNA]</scope>
    <source>
        <strain evidence="1">AR-01</strain>
    </source>
</reference>
<protein>
    <submittedName>
        <fullName evidence="1">Uncharacterized protein</fullName>
    </submittedName>
</protein>
<keyword evidence="2" id="KW-1185">Reference proteome</keyword>